<dbReference type="EMBL" id="FQUU01000003">
    <property type="protein sequence ID" value="SHE76579.1"/>
    <property type="molecule type" value="Genomic_DNA"/>
</dbReference>
<evidence type="ECO:0000313" key="2">
    <source>
        <dbReference type="Proteomes" id="UP000184048"/>
    </source>
</evidence>
<evidence type="ECO:0000313" key="1">
    <source>
        <dbReference type="EMBL" id="SHE76579.1"/>
    </source>
</evidence>
<dbReference type="RefSeq" id="WP_217652933.1">
    <property type="nucleotide sequence ID" value="NZ_FQUU01000003.1"/>
</dbReference>
<protein>
    <submittedName>
        <fullName evidence="1">Uncharacterized protein</fullName>
    </submittedName>
</protein>
<proteinExistence type="predicted"/>
<keyword evidence="2" id="KW-1185">Reference proteome</keyword>
<name>A0A1M4W5V5_9BACT</name>
<organism evidence="1 2">
    <name type="scientific">Flavisolibacter ginsengisoli DSM 18119</name>
    <dbReference type="NCBI Taxonomy" id="1121884"/>
    <lineage>
        <taxon>Bacteria</taxon>
        <taxon>Pseudomonadati</taxon>
        <taxon>Bacteroidota</taxon>
        <taxon>Chitinophagia</taxon>
        <taxon>Chitinophagales</taxon>
        <taxon>Chitinophagaceae</taxon>
        <taxon>Flavisolibacter</taxon>
    </lineage>
</organism>
<sequence>MPKAFIHDLVAQHKDTISCTHGPVKTNCMHIQGINCHFDELVVTIPFIYEKCETGVIPYQGHIRSYHSFQSSFIETPFLSDAGRSPPVC</sequence>
<gene>
    <name evidence="1" type="ORF">SAMN02745131_01099</name>
</gene>
<dbReference type="AlphaFoldDB" id="A0A1M4W5V5"/>
<accession>A0A1M4W5V5</accession>
<dbReference type="Proteomes" id="UP000184048">
    <property type="component" value="Unassembled WGS sequence"/>
</dbReference>
<dbReference type="STRING" id="1121884.SAMN02745131_01099"/>
<reference evidence="1 2" key="1">
    <citation type="submission" date="2016-11" db="EMBL/GenBank/DDBJ databases">
        <authorList>
            <person name="Jaros S."/>
            <person name="Januszkiewicz K."/>
            <person name="Wedrychowicz H."/>
        </authorList>
    </citation>
    <scope>NUCLEOTIDE SEQUENCE [LARGE SCALE GENOMIC DNA]</scope>
    <source>
        <strain evidence="1 2">DSM 18119</strain>
    </source>
</reference>